<evidence type="ECO:0000313" key="3">
    <source>
        <dbReference type="Proteomes" id="UP001107558"/>
    </source>
</evidence>
<organism evidence="2 3">
    <name type="scientific">Polypedilum vanderplanki</name>
    <name type="common">Sleeping chironomid midge</name>
    <dbReference type="NCBI Taxonomy" id="319348"/>
    <lineage>
        <taxon>Eukaryota</taxon>
        <taxon>Metazoa</taxon>
        <taxon>Ecdysozoa</taxon>
        <taxon>Arthropoda</taxon>
        <taxon>Hexapoda</taxon>
        <taxon>Insecta</taxon>
        <taxon>Pterygota</taxon>
        <taxon>Neoptera</taxon>
        <taxon>Endopterygota</taxon>
        <taxon>Diptera</taxon>
        <taxon>Nematocera</taxon>
        <taxon>Chironomoidea</taxon>
        <taxon>Chironomidae</taxon>
        <taxon>Chironominae</taxon>
        <taxon>Polypedilum</taxon>
        <taxon>Polypedilum</taxon>
    </lineage>
</organism>
<feature type="transmembrane region" description="Helical" evidence="1">
    <location>
        <begin position="6"/>
        <end position="26"/>
    </location>
</feature>
<comment type="caution">
    <text evidence="2">The sequence shown here is derived from an EMBL/GenBank/DDBJ whole genome shotgun (WGS) entry which is preliminary data.</text>
</comment>
<dbReference type="OrthoDB" id="6371365at2759"/>
<gene>
    <name evidence="2" type="ORF">PVAND_011231</name>
</gene>
<keyword evidence="1" id="KW-0472">Membrane</keyword>
<keyword evidence="1" id="KW-1133">Transmembrane helix</keyword>
<dbReference type="Proteomes" id="UP001107558">
    <property type="component" value="Chromosome 1"/>
</dbReference>
<reference evidence="2" key="1">
    <citation type="submission" date="2021-03" db="EMBL/GenBank/DDBJ databases">
        <title>Chromosome level genome of the anhydrobiotic midge Polypedilum vanderplanki.</title>
        <authorList>
            <person name="Yoshida Y."/>
            <person name="Kikawada T."/>
            <person name="Gusev O."/>
        </authorList>
    </citation>
    <scope>NUCLEOTIDE SEQUENCE</scope>
    <source>
        <strain evidence="2">NIAS01</strain>
        <tissue evidence="2">Whole body or cell culture</tissue>
    </source>
</reference>
<name>A0A9J6CIX6_POLVA</name>
<proteinExistence type="predicted"/>
<accession>A0A9J6CIX6</accession>
<keyword evidence="3" id="KW-1185">Reference proteome</keyword>
<evidence type="ECO:0000256" key="1">
    <source>
        <dbReference type="SAM" id="Phobius"/>
    </source>
</evidence>
<sequence length="195" mass="22273">MSIDSAWIFRICLVITVILILFADFLGYGGANARKDDHDDNKESNKLEKDQKNVANYKNVDDESDESDKIDMKFFKKALSEKERLEQKRAFEMVQQRLTDSLRDLCLPKLLCEIAAKPTYMLNEKEKHVLSLLRSTSMSLVANSPSVWHFSSHMGQLLRHSADSMGAPIGCALLWPNCPYSSDKLMKLSTKVRLR</sequence>
<dbReference type="AlphaFoldDB" id="A0A9J6CIX6"/>
<evidence type="ECO:0000313" key="2">
    <source>
        <dbReference type="EMBL" id="KAG5681823.1"/>
    </source>
</evidence>
<keyword evidence="1" id="KW-0812">Transmembrane</keyword>
<protein>
    <submittedName>
        <fullName evidence="2">Uncharacterized protein</fullName>
    </submittedName>
</protein>
<dbReference type="EMBL" id="JADBJN010000001">
    <property type="protein sequence ID" value="KAG5681823.1"/>
    <property type="molecule type" value="Genomic_DNA"/>
</dbReference>